<proteinExistence type="predicted"/>
<keyword evidence="1" id="KW-0472">Membrane</keyword>
<feature type="transmembrane region" description="Helical" evidence="1">
    <location>
        <begin position="12"/>
        <end position="34"/>
    </location>
</feature>
<keyword evidence="1" id="KW-0812">Transmembrane</keyword>
<reference evidence="3" key="1">
    <citation type="submission" date="2025-08" db="UniProtKB">
        <authorList>
            <consortium name="RefSeq"/>
        </authorList>
    </citation>
    <scope>IDENTIFICATION</scope>
    <source>
        <tissue evidence="3">Adult</tissue>
    </source>
</reference>
<protein>
    <submittedName>
        <fullName evidence="3">Uncharacterized protein LOC125778363</fullName>
    </submittedName>
</protein>
<name>A0ABM3JQI8_BACDO</name>
<evidence type="ECO:0000313" key="3">
    <source>
        <dbReference type="RefSeq" id="XP_049311493.1"/>
    </source>
</evidence>
<gene>
    <name evidence="3" type="primary">LOC125778363</name>
</gene>
<organism evidence="2 3">
    <name type="scientific">Bactrocera dorsalis</name>
    <name type="common">Oriental fruit fly</name>
    <name type="synonym">Dacus dorsalis</name>
    <dbReference type="NCBI Taxonomy" id="27457"/>
    <lineage>
        <taxon>Eukaryota</taxon>
        <taxon>Metazoa</taxon>
        <taxon>Ecdysozoa</taxon>
        <taxon>Arthropoda</taxon>
        <taxon>Hexapoda</taxon>
        <taxon>Insecta</taxon>
        <taxon>Pterygota</taxon>
        <taxon>Neoptera</taxon>
        <taxon>Endopterygota</taxon>
        <taxon>Diptera</taxon>
        <taxon>Brachycera</taxon>
        <taxon>Muscomorpha</taxon>
        <taxon>Tephritoidea</taxon>
        <taxon>Tephritidae</taxon>
        <taxon>Bactrocera</taxon>
        <taxon>Bactrocera</taxon>
    </lineage>
</organism>
<dbReference type="Proteomes" id="UP001652620">
    <property type="component" value="Chromosome 4"/>
</dbReference>
<keyword evidence="2" id="KW-1185">Reference proteome</keyword>
<evidence type="ECO:0000313" key="2">
    <source>
        <dbReference type="Proteomes" id="UP001652620"/>
    </source>
</evidence>
<evidence type="ECO:0000256" key="1">
    <source>
        <dbReference type="SAM" id="Phobius"/>
    </source>
</evidence>
<dbReference type="RefSeq" id="XP_049311493.1">
    <property type="nucleotide sequence ID" value="XM_049455536.1"/>
</dbReference>
<keyword evidence="1" id="KW-1133">Transmembrane helix</keyword>
<accession>A0ABM3JQI8</accession>
<sequence length="40" mass="4929">MMENITESWTYYMYVLLTLVPVYLAFQLIKFFGWELFVNN</sequence>
<dbReference type="GeneID" id="125778363"/>